<evidence type="ECO:0000313" key="4">
    <source>
        <dbReference type="Proteomes" id="UP000240739"/>
    </source>
</evidence>
<gene>
    <name evidence="3" type="ORF">C7Y72_05165</name>
</gene>
<dbReference type="EMBL" id="PYYB01000001">
    <property type="protein sequence ID" value="PTL59077.1"/>
    <property type="molecule type" value="Genomic_DNA"/>
</dbReference>
<name>A0A2T4UIN3_9ACTN</name>
<dbReference type="Gene3D" id="2.60.40.1240">
    <property type="match status" value="1"/>
</dbReference>
<feature type="signal peptide" evidence="2">
    <location>
        <begin position="1"/>
        <end position="28"/>
    </location>
</feature>
<keyword evidence="1 2" id="KW-0732">Signal</keyword>
<dbReference type="Proteomes" id="UP000240739">
    <property type="component" value="Unassembled WGS sequence"/>
</dbReference>
<sequence length="172" mass="17695">MPRARLCAFAAVAAALTALVVTTLPVQSSPSRPALLAAPTSGTVDGLAVQAAAAEQRAALPLRAGGGPRARTGRSYLVVKVTLVNRTDRDLTVSDERFSAFAGGAALPIAAQAADAVLYSPWKPLLHEQLGPGERLTGKLVLDAPARPLRDAVLVVAGQAAPLRLAVPLARR</sequence>
<dbReference type="InterPro" id="IPR029050">
    <property type="entry name" value="Immunoprotect_excell_Ig-like"/>
</dbReference>
<keyword evidence="4" id="KW-1185">Reference proteome</keyword>
<evidence type="ECO:0008006" key="5">
    <source>
        <dbReference type="Google" id="ProtNLM"/>
    </source>
</evidence>
<evidence type="ECO:0000256" key="1">
    <source>
        <dbReference type="ARBA" id="ARBA00022729"/>
    </source>
</evidence>
<comment type="caution">
    <text evidence="3">The sequence shown here is derived from an EMBL/GenBank/DDBJ whole genome shotgun (WGS) entry which is preliminary data.</text>
</comment>
<organism evidence="3 4">
    <name type="scientific">Paraconexibacter algicola</name>
    <dbReference type="NCBI Taxonomy" id="2133960"/>
    <lineage>
        <taxon>Bacteria</taxon>
        <taxon>Bacillati</taxon>
        <taxon>Actinomycetota</taxon>
        <taxon>Thermoleophilia</taxon>
        <taxon>Solirubrobacterales</taxon>
        <taxon>Paraconexibacteraceae</taxon>
        <taxon>Paraconexibacter</taxon>
    </lineage>
</organism>
<dbReference type="AlphaFoldDB" id="A0A2T4UIN3"/>
<evidence type="ECO:0000256" key="2">
    <source>
        <dbReference type="SAM" id="SignalP"/>
    </source>
</evidence>
<feature type="chain" id="PRO_5015741187" description="DUF4352 domain-containing protein" evidence="2">
    <location>
        <begin position="29"/>
        <end position="172"/>
    </location>
</feature>
<protein>
    <recommendedName>
        <fullName evidence="5">DUF4352 domain-containing protein</fullName>
    </recommendedName>
</protein>
<evidence type="ECO:0000313" key="3">
    <source>
        <dbReference type="EMBL" id="PTL59077.1"/>
    </source>
</evidence>
<reference evidence="3 4" key="1">
    <citation type="submission" date="2018-03" db="EMBL/GenBank/DDBJ databases">
        <title>Aquarubrobacter algicola gen. nov., sp. nov., a novel actinobacterium isolated from shallow eutrophic lake during the end of cyanobacterial harmful algal blooms.</title>
        <authorList>
            <person name="Chun S.J."/>
        </authorList>
    </citation>
    <scope>NUCLEOTIDE SEQUENCE [LARGE SCALE GENOMIC DNA]</scope>
    <source>
        <strain evidence="3 4">Seoho-28</strain>
    </source>
</reference>
<accession>A0A2T4UIN3</accession>
<proteinExistence type="predicted"/>